<dbReference type="GO" id="GO:0006954">
    <property type="term" value="P:inflammatory response"/>
    <property type="evidence" value="ECO:0007669"/>
    <property type="project" value="UniProtKB-KW"/>
</dbReference>
<dbReference type="InterPro" id="IPR003591">
    <property type="entry name" value="Leu-rich_rpt_typical-subtyp"/>
</dbReference>
<dbReference type="Gene3D" id="3.40.50.10140">
    <property type="entry name" value="Toll/interleukin-1 receptor homology (TIR) domain"/>
    <property type="match status" value="1"/>
</dbReference>
<dbReference type="SUPFAM" id="SSF52200">
    <property type="entry name" value="Toll/Interleukin receptor TIR domain"/>
    <property type="match status" value="1"/>
</dbReference>
<keyword evidence="7" id="KW-0677">Repeat</keyword>
<dbReference type="Pfam" id="PF01582">
    <property type="entry name" value="TIR"/>
    <property type="match status" value="1"/>
</dbReference>
<evidence type="ECO:0000313" key="16">
    <source>
        <dbReference type="Ensembl" id="ENSSFOP00015015069.2"/>
    </source>
</evidence>
<dbReference type="GO" id="GO:0002224">
    <property type="term" value="P:toll-like receptor signaling pathway"/>
    <property type="evidence" value="ECO:0007669"/>
    <property type="project" value="TreeGrafter"/>
</dbReference>
<keyword evidence="11" id="KW-0675">Receptor</keyword>
<sequence length="595" mass="68112">TANCGTFQKSATCNLFSCVLSLQPLKFLKSLKLDYNHIRDLHFCSNHTQQHPVLPNLISLNLQHNHIFFITAGAFRGIPRLRKLYLAENSIGSINCSAFFGLKHLQKLILFRNAIKALYNVTFQGLSQLKVLKLWNSLLKSVYNETFGSLPSLHVLDLGRNILEYIAPGAFQGFPQLRYLYLDRNQLAVVVKRMFLNLGKLQVLDLVSNNLRFCNGVSPAFQGLSGLKALKHQKQQPYGIHRLPGNVFWGLWNLKQLFLSSNKLYSLNSMPLFLLHNFTYLEMRDVCNGKAQMPNARFSSLSKLITSVLENFGLTEIQTDIFNNPPLWDLVLTKNMIQTIPSDIDKFLPRLHFLDIRFNPLACVCANEPFQLWAIHSRVHVILFYYIKCPPSRATNNKMEFFVHGQPAVCADPAEFLAFIISTTVLTGVLGGGLGYGKGKWYFLYGYYMLRIWLKDIQLQNGGGRPCQLCLHHCDFQAGQTIVSNIVEAVYSSRKTPCVVSPYYFNNEWCSMEVALYWLFDEHNDLLVLLFLEAPPTWALSSFHKLRRVVHQRTYLQRPSDPCHHGYILSQLRVARRDSSAESSDRRARKPNQNP</sequence>
<dbReference type="Pfam" id="PF13855">
    <property type="entry name" value="LRR_8"/>
    <property type="match status" value="2"/>
</dbReference>
<dbReference type="InterPro" id="IPR032675">
    <property type="entry name" value="LRR_dom_sf"/>
</dbReference>
<keyword evidence="5" id="KW-0812">Transmembrane</keyword>
<dbReference type="GO" id="GO:0038023">
    <property type="term" value="F:signaling receptor activity"/>
    <property type="evidence" value="ECO:0007669"/>
    <property type="project" value="TreeGrafter"/>
</dbReference>
<comment type="similarity">
    <text evidence="2">Belongs to the Toll-like receptor family.</text>
</comment>
<feature type="domain" description="TIR" evidence="15">
    <location>
        <begin position="437"/>
        <end position="576"/>
    </location>
</feature>
<reference evidence="16" key="2">
    <citation type="submission" date="2025-08" db="UniProtKB">
        <authorList>
            <consortium name="Ensembl"/>
        </authorList>
    </citation>
    <scope>IDENTIFICATION</scope>
</reference>
<comment type="subcellular location">
    <subcellularLocation>
        <location evidence="1">Membrane</location>
        <topology evidence="1">Single-pass membrane protein</topology>
    </subcellularLocation>
</comment>
<dbReference type="InterPro" id="IPR001611">
    <property type="entry name" value="Leu-rich_rpt"/>
</dbReference>
<dbReference type="SMART" id="SM00255">
    <property type="entry name" value="TIR"/>
    <property type="match status" value="1"/>
</dbReference>
<organism evidence="16 17">
    <name type="scientific">Scleropages formosus</name>
    <name type="common">Asian bonytongue</name>
    <name type="synonym">Osteoglossum formosum</name>
    <dbReference type="NCBI Taxonomy" id="113540"/>
    <lineage>
        <taxon>Eukaryota</taxon>
        <taxon>Metazoa</taxon>
        <taxon>Chordata</taxon>
        <taxon>Craniata</taxon>
        <taxon>Vertebrata</taxon>
        <taxon>Euteleostomi</taxon>
        <taxon>Actinopterygii</taxon>
        <taxon>Neopterygii</taxon>
        <taxon>Teleostei</taxon>
        <taxon>Osteoglossocephala</taxon>
        <taxon>Osteoglossomorpha</taxon>
        <taxon>Osteoglossiformes</taxon>
        <taxon>Osteoglossidae</taxon>
        <taxon>Scleropages</taxon>
    </lineage>
</organism>
<evidence type="ECO:0000256" key="2">
    <source>
        <dbReference type="ARBA" id="ARBA00009634"/>
    </source>
</evidence>
<reference evidence="16" key="3">
    <citation type="submission" date="2025-09" db="UniProtKB">
        <authorList>
            <consortium name="Ensembl"/>
        </authorList>
    </citation>
    <scope>IDENTIFICATION</scope>
</reference>
<dbReference type="SMART" id="SM00369">
    <property type="entry name" value="LRR_TYP"/>
    <property type="match status" value="8"/>
</dbReference>
<dbReference type="GeneTree" id="ENSGT00940000163576"/>
<dbReference type="SUPFAM" id="SSF52058">
    <property type="entry name" value="L domain-like"/>
    <property type="match status" value="1"/>
</dbReference>
<evidence type="ECO:0000256" key="11">
    <source>
        <dbReference type="ARBA" id="ARBA00023170"/>
    </source>
</evidence>
<evidence type="ECO:0000256" key="13">
    <source>
        <dbReference type="ARBA" id="ARBA00023198"/>
    </source>
</evidence>
<evidence type="ECO:0000259" key="15">
    <source>
        <dbReference type="PROSITE" id="PS50104"/>
    </source>
</evidence>
<evidence type="ECO:0000256" key="5">
    <source>
        <dbReference type="ARBA" id="ARBA00022692"/>
    </source>
</evidence>
<name>A0A8C9REX0_SCLFO</name>
<dbReference type="InterPro" id="IPR000157">
    <property type="entry name" value="TIR_dom"/>
</dbReference>
<keyword evidence="8" id="KW-0391">Immunity</keyword>
<evidence type="ECO:0000256" key="1">
    <source>
        <dbReference type="ARBA" id="ARBA00004167"/>
    </source>
</evidence>
<evidence type="ECO:0000256" key="14">
    <source>
        <dbReference type="SAM" id="MobiDB-lite"/>
    </source>
</evidence>
<dbReference type="PANTHER" id="PTHR24365:SF530">
    <property type="entry name" value="MSTPROX-RELATED"/>
    <property type="match status" value="1"/>
</dbReference>
<keyword evidence="10" id="KW-0472">Membrane</keyword>
<dbReference type="PROSITE" id="PS50104">
    <property type="entry name" value="TIR"/>
    <property type="match status" value="1"/>
</dbReference>
<dbReference type="PANTHER" id="PTHR24365">
    <property type="entry name" value="TOLL-LIKE RECEPTOR"/>
    <property type="match status" value="1"/>
</dbReference>
<proteinExistence type="inferred from homology"/>
<keyword evidence="6" id="KW-0732">Signal</keyword>
<keyword evidence="12" id="KW-0325">Glycoprotein</keyword>
<evidence type="ECO:0000256" key="9">
    <source>
        <dbReference type="ARBA" id="ARBA00022989"/>
    </source>
</evidence>
<dbReference type="GO" id="GO:0005886">
    <property type="term" value="C:plasma membrane"/>
    <property type="evidence" value="ECO:0007669"/>
    <property type="project" value="TreeGrafter"/>
</dbReference>
<dbReference type="Gene3D" id="3.80.10.10">
    <property type="entry name" value="Ribonuclease Inhibitor"/>
    <property type="match status" value="3"/>
</dbReference>
<dbReference type="Ensembl" id="ENSSFOT00015015249.2">
    <property type="protein sequence ID" value="ENSSFOP00015015069.2"/>
    <property type="gene ID" value="ENSSFOG00015009718.2"/>
</dbReference>
<evidence type="ECO:0000313" key="17">
    <source>
        <dbReference type="Proteomes" id="UP000694397"/>
    </source>
</evidence>
<evidence type="ECO:0000256" key="10">
    <source>
        <dbReference type="ARBA" id="ARBA00023136"/>
    </source>
</evidence>
<evidence type="ECO:0000256" key="12">
    <source>
        <dbReference type="ARBA" id="ARBA00023180"/>
    </source>
</evidence>
<evidence type="ECO:0000256" key="8">
    <source>
        <dbReference type="ARBA" id="ARBA00022859"/>
    </source>
</evidence>
<keyword evidence="4" id="KW-0433">Leucine-rich repeat</keyword>
<dbReference type="AlphaFoldDB" id="A0A8C9REX0"/>
<dbReference type="OrthoDB" id="1421090at2759"/>
<keyword evidence="13" id="KW-0395">Inflammatory response</keyword>
<keyword evidence="17" id="KW-1185">Reference proteome</keyword>
<feature type="region of interest" description="Disordered" evidence="14">
    <location>
        <begin position="576"/>
        <end position="595"/>
    </location>
</feature>
<dbReference type="InterPro" id="IPR035897">
    <property type="entry name" value="Toll_tir_struct_dom_sf"/>
</dbReference>
<keyword evidence="9" id="KW-1133">Transmembrane helix</keyword>
<dbReference type="Proteomes" id="UP000694397">
    <property type="component" value="Chromosome 3"/>
</dbReference>
<dbReference type="GO" id="GO:0045087">
    <property type="term" value="P:innate immune response"/>
    <property type="evidence" value="ECO:0007669"/>
    <property type="project" value="UniProtKB-KW"/>
</dbReference>
<evidence type="ECO:0000256" key="3">
    <source>
        <dbReference type="ARBA" id="ARBA00022588"/>
    </source>
</evidence>
<protein>
    <recommendedName>
        <fullName evidence="15">TIR domain-containing protein</fullName>
    </recommendedName>
</protein>
<dbReference type="PROSITE" id="PS51450">
    <property type="entry name" value="LRR"/>
    <property type="match status" value="1"/>
</dbReference>
<reference evidence="16 17" key="1">
    <citation type="submission" date="2019-04" db="EMBL/GenBank/DDBJ databases">
        <authorList>
            <consortium name="Wellcome Sanger Institute Data Sharing"/>
        </authorList>
    </citation>
    <scope>NUCLEOTIDE SEQUENCE [LARGE SCALE GENOMIC DNA]</scope>
</reference>
<keyword evidence="3" id="KW-0399">Innate immunity</keyword>
<evidence type="ECO:0000256" key="6">
    <source>
        <dbReference type="ARBA" id="ARBA00022729"/>
    </source>
</evidence>
<evidence type="ECO:0000256" key="7">
    <source>
        <dbReference type="ARBA" id="ARBA00022737"/>
    </source>
</evidence>
<accession>A0A8C9REX0</accession>
<evidence type="ECO:0000256" key="4">
    <source>
        <dbReference type="ARBA" id="ARBA00022614"/>
    </source>
</evidence>
<feature type="compositionally biased region" description="Basic and acidic residues" evidence="14">
    <location>
        <begin position="576"/>
        <end position="586"/>
    </location>
</feature>